<feature type="domain" description="AIG1-type G" evidence="5">
    <location>
        <begin position="10"/>
        <end position="209"/>
    </location>
</feature>
<dbReference type="PANTHER" id="PTHR10903">
    <property type="entry name" value="GTPASE, IMAP FAMILY MEMBER-RELATED"/>
    <property type="match status" value="1"/>
</dbReference>
<dbReference type="GeneTree" id="ENSGT00940000164100"/>
<evidence type="ECO:0000256" key="4">
    <source>
        <dbReference type="SAM" id="MobiDB-lite"/>
    </source>
</evidence>
<name>A0A8C9X6K6_SANLU</name>
<dbReference type="Pfam" id="PF04548">
    <property type="entry name" value="AIG1"/>
    <property type="match status" value="1"/>
</dbReference>
<keyword evidence="7" id="KW-1185">Reference proteome</keyword>
<proteinExistence type="inferred from homology"/>
<keyword evidence="2" id="KW-0547">Nucleotide-binding</keyword>
<dbReference type="SUPFAM" id="SSF52540">
    <property type="entry name" value="P-loop containing nucleoside triphosphate hydrolases"/>
    <property type="match status" value="1"/>
</dbReference>
<sequence length="485" mass="57315">MVNVEKNLILHEMRIVMVGKTGIGKSSATGNTILGRNCFESKFSATSMTDECSKASAKVDGQKIAVIDTPGLFDTRWDQDKTHKDISQCISYSSPGPHVFLVVVMLGRFTEEEKQTVQKIREIFGQDADKYSMVLFTHGNLLKNTTIEEFMKGSRDLQELVARCNGQYHVFNNELENRSQVTELLKKIRTIVQKNGGSHYTNEMFQKAERAIEEEKQRILKDTEEQIRKERKELEMNLRAEYEEKLKRITEKFQAEIEEERRERKGVQHDIIQLKRERERHAIEMKEMEMARNRDRTKMEQILKRVRNGTMEKLQIDLEKTKLDKEKERVEKKEEREEWKTRRKEEMKEMEKRKERKELDGVLSPHHRLQASAATADFKAPNPNPFPPPVPSMPCCLKDDVGGLKHQTPRKKWETREKEMKEMEKRKEEEKREMEKTKEEKQQKMIQQLKAEHERVLKEQTSQLEKKHDKKAREKAEKKDKCTIS</sequence>
<comment type="similarity">
    <text evidence="1">Belongs to the TRAFAC class TrmE-Era-EngA-EngB-Septin-like GTPase superfamily. AIG1/Toc34/Toc159-like paraseptin GTPase family. IAN subfamily.</text>
</comment>
<dbReference type="GO" id="GO:0005525">
    <property type="term" value="F:GTP binding"/>
    <property type="evidence" value="ECO:0007669"/>
    <property type="project" value="UniProtKB-KW"/>
</dbReference>
<dbReference type="CDD" id="cd01852">
    <property type="entry name" value="AIG1"/>
    <property type="match status" value="1"/>
</dbReference>
<feature type="compositionally biased region" description="Basic and acidic residues" evidence="4">
    <location>
        <begin position="411"/>
        <end position="443"/>
    </location>
</feature>
<evidence type="ECO:0000313" key="6">
    <source>
        <dbReference type="Ensembl" id="ENSSLUP00000006761.1"/>
    </source>
</evidence>
<feature type="region of interest" description="Disordered" evidence="4">
    <location>
        <begin position="324"/>
        <end position="485"/>
    </location>
</feature>
<keyword evidence="3" id="KW-0342">GTP-binding</keyword>
<dbReference type="InterPro" id="IPR027417">
    <property type="entry name" value="P-loop_NTPase"/>
</dbReference>
<reference evidence="6" key="1">
    <citation type="submission" date="2025-08" db="UniProtKB">
        <authorList>
            <consortium name="Ensembl"/>
        </authorList>
    </citation>
    <scope>IDENTIFICATION</scope>
</reference>
<organism evidence="6 7">
    <name type="scientific">Sander lucioperca</name>
    <name type="common">Pike-perch</name>
    <name type="synonym">Perca lucioperca</name>
    <dbReference type="NCBI Taxonomy" id="283035"/>
    <lineage>
        <taxon>Eukaryota</taxon>
        <taxon>Metazoa</taxon>
        <taxon>Chordata</taxon>
        <taxon>Craniata</taxon>
        <taxon>Vertebrata</taxon>
        <taxon>Euteleostomi</taxon>
        <taxon>Actinopterygii</taxon>
        <taxon>Neopterygii</taxon>
        <taxon>Teleostei</taxon>
        <taxon>Neoteleostei</taxon>
        <taxon>Acanthomorphata</taxon>
        <taxon>Eupercaria</taxon>
        <taxon>Perciformes</taxon>
        <taxon>Percoidei</taxon>
        <taxon>Percidae</taxon>
        <taxon>Luciopercinae</taxon>
        <taxon>Sander</taxon>
    </lineage>
</organism>
<feature type="compositionally biased region" description="Basic and acidic residues" evidence="4">
    <location>
        <begin position="324"/>
        <end position="360"/>
    </location>
</feature>
<evidence type="ECO:0000259" key="5">
    <source>
        <dbReference type="PROSITE" id="PS51720"/>
    </source>
</evidence>
<dbReference type="InterPro" id="IPR045058">
    <property type="entry name" value="GIMA/IAN/Toc"/>
</dbReference>
<dbReference type="PANTHER" id="PTHR10903:SF112">
    <property type="entry name" value="SI:CH211-113E8.5"/>
    <property type="match status" value="1"/>
</dbReference>
<feature type="compositionally biased region" description="Pro residues" evidence="4">
    <location>
        <begin position="382"/>
        <end position="392"/>
    </location>
</feature>
<dbReference type="Ensembl" id="ENSSLUT00000006931.1">
    <property type="protein sequence ID" value="ENSSLUP00000006761.1"/>
    <property type="gene ID" value="ENSSLUG00000002984.1"/>
</dbReference>
<dbReference type="Gene3D" id="3.40.50.300">
    <property type="entry name" value="P-loop containing nucleotide triphosphate hydrolases"/>
    <property type="match status" value="1"/>
</dbReference>
<accession>A0A8C9X6K6</accession>
<evidence type="ECO:0000256" key="3">
    <source>
        <dbReference type="ARBA" id="ARBA00023134"/>
    </source>
</evidence>
<dbReference type="InterPro" id="IPR006703">
    <property type="entry name" value="G_AIG1"/>
</dbReference>
<evidence type="ECO:0000256" key="2">
    <source>
        <dbReference type="ARBA" id="ARBA00022741"/>
    </source>
</evidence>
<reference evidence="6" key="2">
    <citation type="submission" date="2025-09" db="UniProtKB">
        <authorList>
            <consortium name="Ensembl"/>
        </authorList>
    </citation>
    <scope>IDENTIFICATION</scope>
</reference>
<feature type="compositionally biased region" description="Basic and acidic residues" evidence="4">
    <location>
        <begin position="450"/>
        <end position="485"/>
    </location>
</feature>
<evidence type="ECO:0000313" key="7">
    <source>
        <dbReference type="Proteomes" id="UP000694568"/>
    </source>
</evidence>
<evidence type="ECO:0000256" key="1">
    <source>
        <dbReference type="ARBA" id="ARBA00008535"/>
    </source>
</evidence>
<dbReference type="PROSITE" id="PS51720">
    <property type="entry name" value="G_AIG1"/>
    <property type="match status" value="1"/>
</dbReference>
<dbReference type="AlphaFoldDB" id="A0A8C9X6K6"/>
<protein>
    <recommendedName>
        <fullName evidence="5">AIG1-type G domain-containing protein</fullName>
    </recommendedName>
</protein>
<dbReference type="Proteomes" id="UP000694568">
    <property type="component" value="Unplaced"/>
</dbReference>